<dbReference type="FunFam" id="3.40.50.150:FF:000111">
    <property type="entry name" value="EEF1A lysine methyltransferase 4"/>
    <property type="match status" value="1"/>
</dbReference>
<dbReference type="GO" id="GO:0008168">
    <property type="term" value="F:methyltransferase activity"/>
    <property type="evidence" value="ECO:0007669"/>
    <property type="project" value="UniProtKB-KW"/>
</dbReference>
<dbReference type="Proteomes" id="UP000593562">
    <property type="component" value="Unassembled WGS sequence"/>
</dbReference>
<evidence type="ECO:0000256" key="3">
    <source>
        <dbReference type="ARBA" id="ARBA00022603"/>
    </source>
</evidence>
<keyword evidence="4 10" id="KW-0808">Transferase</keyword>
<comment type="catalytic activity">
    <reaction evidence="6">
        <text>N(6),N(6)-dimethyl-L-lysyl-[protein] + S-adenosyl-L-methionine = N(6),N(6),N(6)-trimethyl-L-lysyl-[protein] + S-adenosyl-L-homocysteine + H(+)</text>
        <dbReference type="Rhea" id="RHEA:54200"/>
        <dbReference type="Rhea" id="RHEA-COMP:13826"/>
        <dbReference type="Rhea" id="RHEA-COMP:13827"/>
        <dbReference type="ChEBI" id="CHEBI:15378"/>
        <dbReference type="ChEBI" id="CHEBI:57856"/>
        <dbReference type="ChEBI" id="CHEBI:59789"/>
        <dbReference type="ChEBI" id="CHEBI:61961"/>
        <dbReference type="ChEBI" id="CHEBI:61976"/>
    </reaction>
</comment>
<dbReference type="FunCoup" id="A0A7J7DYH4">
    <property type="interactions" value="1022"/>
</dbReference>
<dbReference type="InParanoid" id="A0A7J7DYH4"/>
<evidence type="ECO:0000256" key="6">
    <source>
        <dbReference type="ARBA" id="ARBA00052410"/>
    </source>
</evidence>
<evidence type="ECO:0000256" key="7">
    <source>
        <dbReference type="ARBA" id="ARBA00059299"/>
    </source>
</evidence>
<evidence type="ECO:0000256" key="4">
    <source>
        <dbReference type="ARBA" id="ARBA00022679"/>
    </source>
</evidence>
<dbReference type="CDD" id="cd02440">
    <property type="entry name" value="AdoMet_MTases"/>
    <property type="match status" value="1"/>
</dbReference>
<keyword evidence="5" id="KW-0949">S-adenosyl-L-methionine</keyword>
<dbReference type="InterPro" id="IPR025714">
    <property type="entry name" value="Methyltranfer_dom"/>
</dbReference>
<sequence>MEQTQDPTEAEKRDPAPSTALAYLDPRYWDERFSNEEHYEWFKDYSHFRHLIQAHIKPKSSVLELGCGNSQLCEELYKDGITEITCIDLSAVAVENMRKRLVLKGFKEIKVLEADMLELPFMNECFDVVIEKGTMDVLFVDSGDPWNPHPATVNKVMAMLESVHRVLKPDGIFISITFGQPHFRRSFFGAPEFTWSVEWSTFGDGFHYFFYILRKGRRSSDGEGLSENSETTSLSMYHEELESEDYLFRTNIDDDDDDAS</sequence>
<accession>A0A7J7DYH4</accession>
<comment type="function">
    <text evidence="7">Protein-lysine methyltransferase that efficiently catalyzes three successive methylations on 'Lys-36' in eukaryotic translation elongation factor 1 alpha (EEF1A1 or EEF1A2).</text>
</comment>
<dbReference type="InterPro" id="IPR051419">
    <property type="entry name" value="Lys/N-term_MeTrsfase_sf"/>
</dbReference>
<evidence type="ECO:0000256" key="1">
    <source>
        <dbReference type="ARBA" id="ARBA00008361"/>
    </source>
</evidence>
<comment type="caution">
    <text evidence="10">The sequence shown here is derived from an EMBL/GenBank/DDBJ whole genome shotgun (WGS) entry which is preliminary data.</text>
</comment>
<keyword evidence="3 10" id="KW-0489">Methyltransferase</keyword>
<reference evidence="10 11" key="1">
    <citation type="journal article" date="2020" name="Nat. Commun.">
        <title>Genome of Tripterygium wilfordii and identification of cytochrome P450 involved in triptolide biosynthesis.</title>
        <authorList>
            <person name="Tu L."/>
            <person name="Su P."/>
            <person name="Zhang Z."/>
            <person name="Gao L."/>
            <person name="Wang J."/>
            <person name="Hu T."/>
            <person name="Zhou J."/>
            <person name="Zhang Y."/>
            <person name="Zhao Y."/>
            <person name="Liu Y."/>
            <person name="Song Y."/>
            <person name="Tong Y."/>
            <person name="Lu Y."/>
            <person name="Yang J."/>
            <person name="Xu C."/>
            <person name="Jia M."/>
            <person name="Peters R.J."/>
            <person name="Huang L."/>
            <person name="Gao W."/>
        </authorList>
    </citation>
    <scope>NUCLEOTIDE SEQUENCE [LARGE SCALE GENOMIC DNA]</scope>
    <source>
        <strain evidence="11">cv. XIE 37</strain>
        <tissue evidence="10">Leaf</tissue>
    </source>
</reference>
<gene>
    <name evidence="10" type="ORF">HS088_TW02G00136</name>
</gene>
<dbReference type="OrthoDB" id="411785at2759"/>
<dbReference type="AlphaFoldDB" id="A0A7J7DYH4"/>
<dbReference type="Gene3D" id="3.40.50.150">
    <property type="entry name" value="Vaccinia Virus protein VP39"/>
    <property type="match status" value="1"/>
</dbReference>
<organism evidence="10 11">
    <name type="scientific">Tripterygium wilfordii</name>
    <name type="common">Thunder God vine</name>
    <dbReference type="NCBI Taxonomy" id="458696"/>
    <lineage>
        <taxon>Eukaryota</taxon>
        <taxon>Viridiplantae</taxon>
        <taxon>Streptophyta</taxon>
        <taxon>Embryophyta</taxon>
        <taxon>Tracheophyta</taxon>
        <taxon>Spermatophyta</taxon>
        <taxon>Magnoliopsida</taxon>
        <taxon>eudicotyledons</taxon>
        <taxon>Gunneridae</taxon>
        <taxon>Pentapetalae</taxon>
        <taxon>rosids</taxon>
        <taxon>fabids</taxon>
        <taxon>Celastrales</taxon>
        <taxon>Celastraceae</taxon>
        <taxon>Tripterygium</taxon>
    </lineage>
</organism>
<evidence type="ECO:0000256" key="5">
    <source>
        <dbReference type="ARBA" id="ARBA00022691"/>
    </source>
</evidence>
<dbReference type="EMBL" id="JAAARO010000002">
    <property type="protein sequence ID" value="KAF5751126.1"/>
    <property type="molecule type" value="Genomic_DNA"/>
</dbReference>
<comment type="similarity">
    <text evidence="1">Belongs to the methyltransferase superfamily.</text>
</comment>
<dbReference type="PANTHER" id="PTHR12176:SF80">
    <property type="entry name" value="EEF1A LYSINE METHYLTRANSFERASE 4"/>
    <property type="match status" value="1"/>
</dbReference>
<name>A0A7J7DYH4_TRIWF</name>
<dbReference type="Pfam" id="PF13847">
    <property type="entry name" value="Methyltransf_31"/>
    <property type="match status" value="1"/>
</dbReference>
<protein>
    <recommendedName>
        <fullName evidence="8">EEF1A lysine methyltransferase 4</fullName>
    </recommendedName>
</protein>
<evidence type="ECO:0000313" key="11">
    <source>
        <dbReference type="Proteomes" id="UP000593562"/>
    </source>
</evidence>
<dbReference type="PANTHER" id="PTHR12176">
    <property type="entry name" value="SAM-DEPENDENT METHYLTRANSFERASE SUPERFAMILY PROTEIN"/>
    <property type="match status" value="1"/>
</dbReference>
<proteinExistence type="inferred from homology"/>
<dbReference type="SUPFAM" id="SSF53335">
    <property type="entry name" value="S-adenosyl-L-methionine-dependent methyltransferases"/>
    <property type="match status" value="1"/>
</dbReference>
<dbReference type="GO" id="GO:0032259">
    <property type="term" value="P:methylation"/>
    <property type="evidence" value="ECO:0007669"/>
    <property type="project" value="UniProtKB-KW"/>
</dbReference>
<dbReference type="InterPro" id="IPR029063">
    <property type="entry name" value="SAM-dependent_MTases_sf"/>
</dbReference>
<evidence type="ECO:0000259" key="9">
    <source>
        <dbReference type="Pfam" id="PF13847"/>
    </source>
</evidence>
<evidence type="ECO:0000313" key="10">
    <source>
        <dbReference type="EMBL" id="KAF5751126.1"/>
    </source>
</evidence>
<feature type="domain" description="Methyltransferase" evidence="9">
    <location>
        <begin position="57"/>
        <end position="179"/>
    </location>
</feature>
<evidence type="ECO:0000256" key="8">
    <source>
        <dbReference type="ARBA" id="ARBA00067848"/>
    </source>
</evidence>
<evidence type="ECO:0000256" key="2">
    <source>
        <dbReference type="ARBA" id="ARBA00022553"/>
    </source>
</evidence>
<keyword evidence="11" id="KW-1185">Reference proteome</keyword>
<keyword evidence="2" id="KW-0597">Phosphoprotein</keyword>